<comment type="cofactor">
    <cofactor evidence="17">
        <name>Zn(2+)</name>
        <dbReference type="ChEBI" id="CHEBI:29105"/>
    </cofactor>
    <text evidence="17">Binds 2 Zn(2+) ions per subunit.</text>
</comment>
<gene>
    <name evidence="23" type="ORF">TTHERM_00590510</name>
</gene>
<keyword evidence="12 17" id="KW-0560">Oxidoreductase</keyword>
<feature type="domain" description="Enolpyruvate transferase" evidence="19">
    <location>
        <begin position="382"/>
        <end position="815"/>
    </location>
</feature>
<keyword evidence="6 17" id="KW-0479">Metal-binding</keyword>
<dbReference type="GO" id="GO:0005524">
    <property type="term" value="F:ATP binding"/>
    <property type="evidence" value="ECO:0007669"/>
    <property type="project" value="UniProtKB-KW"/>
</dbReference>
<comment type="catalytic activity">
    <reaction evidence="16">
        <text>3-phosphoshikimate + phosphoenolpyruvate = 5-O-(1-carboxyvinyl)-3-phosphoshikimate + phosphate</text>
        <dbReference type="Rhea" id="RHEA:21256"/>
        <dbReference type="ChEBI" id="CHEBI:43474"/>
        <dbReference type="ChEBI" id="CHEBI:57701"/>
        <dbReference type="ChEBI" id="CHEBI:58702"/>
        <dbReference type="ChEBI" id="CHEBI:145989"/>
        <dbReference type="EC" id="2.5.1.19"/>
    </reaction>
    <physiologicalReaction direction="left-to-right" evidence="16">
        <dbReference type="Rhea" id="RHEA:21257"/>
    </physiologicalReaction>
</comment>
<dbReference type="GO" id="GO:0009423">
    <property type="term" value="P:chorismate biosynthetic process"/>
    <property type="evidence" value="ECO:0007669"/>
    <property type="project" value="UniProtKB-UniPathway"/>
</dbReference>
<keyword evidence="4 17" id="KW-0028">Amino-acid biosynthesis</keyword>
<dbReference type="EC" id="2.7.1.71" evidence="17"/>
<accession>I7MKQ2</accession>
<evidence type="ECO:0000259" key="22">
    <source>
        <dbReference type="Pfam" id="PF24621"/>
    </source>
</evidence>
<dbReference type="GO" id="GO:0003856">
    <property type="term" value="F:3-dehydroquinate synthase activity"/>
    <property type="evidence" value="ECO:0007669"/>
    <property type="project" value="UniProtKB-EC"/>
</dbReference>
<comment type="similarity">
    <text evidence="17">In the 2nd section; belongs to the EPSP synthase family.</text>
</comment>
<dbReference type="InterPro" id="IPR056179">
    <property type="entry name" value="DHQS_C"/>
</dbReference>
<dbReference type="SUPFAM" id="SSF51735">
    <property type="entry name" value="NAD(P)-binding Rossmann-fold domains"/>
    <property type="match status" value="1"/>
</dbReference>
<evidence type="ECO:0000256" key="10">
    <source>
        <dbReference type="ARBA" id="ARBA00022840"/>
    </source>
</evidence>
<dbReference type="PROSITE" id="PS00104">
    <property type="entry name" value="EPSP_SYNTHASE_1"/>
    <property type="match status" value="1"/>
</dbReference>
<keyword evidence="9 17" id="KW-0862">Zinc</keyword>
<evidence type="ECO:0000256" key="17">
    <source>
        <dbReference type="PIRNR" id="PIRNR000514"/>
    </source>
</evidence>
<dbReference type="Gene3D" id="1.20.1090.10">
    <property type="entry name" value="Dehydroquinate synthase-like - alpha domain"/>
    <property type="match status" value="1"/>
</dbReference>
<dbReference type="InterPro" id="IPR031322">
    <property type="entry name" value="Shikimate/glucono_kinase"/>
</dbReference>
<dbReference type="RefSeq" id="XP_001019959.2">
    <property type="nucleotide sequence ID" value="XM_001019959.3"/>
</dbReference>
<dbReference type="EMBL" id="GG662637">
    <property type="protein sequence ID" value="EAR99714.2"/>
    <property type="molecule type" value="Genomic_DNA"/>
</dbReference>
<dbReference type="SUPFAM" id="SSF56796">
    <property type="entry name" value="Dehydroquinate synthase-like"/>
    <property type="match status" value="1"/>
</dbReference>
<dbReference type="GO" id="GO:0008652">
    <property type="term" value="P:amino acid biosynthetic process"/>
    <property type="evidence" value="ECO:0007669"/>
    <property type="project" value="UniProtKB-KW"/>
</dbReference>
<evidence type="ECO:0000259" key="21">
    <source>
        <dbReference type="Pfam" id="PF08501"/>
    </source>
</evidence>
<dbReference type="EC" id="2.5.1.19" evidence="17"/>
<comment type="pathway">
    <text evidence="17">Metabolic intermediate biosynthesis; chorismate biosynthesis; chorismate from D-erythrose 4-phosphate and phosphoenolpyruvate: step 4/7.</text>
</comment>
<dbReference type="GO" id="GO:0009073">
    <property type="term" value="P:aromatic amino acid family biosynthetic process"/>
    <property type="evidence" value="ECO:0007669"/>
    <property type="project" value="UniProtKB-KW"/>
</dbReference>
<dbReference type="InterPro" id="IPR000623">
    <property type="entry name" value="Shikimate_kinase/TSH1"/>
</dbReference>
<evidence type="ECO:0000256" key="12">
    <source>
        <dbReference type="ARBA" id="ARBA00023002"/>
    </source>
</evidence>
<evidence type="ECO:0000256" key="9">
    <source>
        <dbReference type="ARBA" id="ARBA00022833"/>
    </source>
</evidence>
<comment type="pathway">
    <text evidence="17">Metabolic intermediate biosynthesis; chorismate biosynthesis; chorismate from D-erythrose 4-phosphate and phosphoenolpyruvate: step 2/7.</text>
</comment>
<keyword evidence="18" id="KW-0472">Membrane</keyword>
<dbReference type="Gene3D" id="3.65.10.10">
    <property type="entry name" value="Enolpyruvate transferase domain"/>
    <property type="match status" value="2"/>
</dbReference>
<feature type="domain" description="Shikimate dehydrogenase substrate binding N-terminal" evidence="21">
    <location>
        <begin position="1295"/>
        <end position="1371"/>
    </location>
</feature>
<dbReference type="GO" id="GO:0003855">
    <property type="term" value="F:3-dehydroquinate dehydratase activity"/>
    <property type="evidence" value="ECO:0007669"/>
    <property type="project" value="UniProtKB-EC"/>
</dbReference>
<comment type="catalytic activity">
    <reaction evidence="17">
        <text>shikimate + NADP(+) = 3-dehydroshikimate + NADPH + H(+)</text>
        <dbReference type="Rhea" id="RHEA:17737"/>
        <dbReference type="ChEBI" id="CHEBI:15378"/>
        <dbReference type="ChEBI" id="CHEBI:16630"/>
        <dbReference type="ChEBI" id="CHEBI:36208"/>
        <dbReference type="ChEBI" id="CHEBI:57783"/>
        <dbReference type="ChEBI" id="CHEBI:58349"/>
        <dbReference type="EC" id="1.1.1.25"/>
    </reaction>
</comment>
<keyword evidence="24" id="KW-1185">Reference proteome</keyword>
<comment type="catalytic activity">
    <reaction evidence="17">
        <text>7-phospho-2-dehydro-3-deoxy-D-arabino-heptonate = 3-dehydroquinate + phosphate</text>
        <dbReference type="Rhea" id="RHEA:21968"/>
        <dbReference type="ChEBI" id="CHEBI:32364"/>
        <dbReference type="ChEBI" id="CHEBI:43474"/>
        <dbReference type="ChEBI" id="CHEBI:58394"/>
        <dbReference type="EC" id="4.2.3.4"/>
    </reaction>
</comment>
<dbReference type="CDD" id="cd01556">
    <property type="entry name" value="EPSP_synthase"/>
    <property type="match status" value="1"/>
</dbReference>
<dbReference type="PIRSF" id="PIRSF000514">
    <property type="entry name" value="Pentafunct_AroM"/>
    <property type="match status" value="1"/>
</dbReference>
<evidence type="ECO:0000256" key="11">
    <source>
        <dbReference type="ARBA" id="ARBA00022857"/>
    </source>
</evidence>
<dbReference type="GeneID" id="7841103"/>
<dbReference type="SUPFAM" id="SSF52540">
    <property type="entry name" value="P-loop containing nucleoside triphosphate hydrolases"/>
    <property type="match status" value="1"/>
</dbReference>
<proteinExistence type="inferred from homology"/>
<evidence type="ECO:0000256" key="8">
    <source>
        <dbReference type="ARBA" id="ARBA00022777"/>
    </source>
</evidence>
<comment type="similarity">
    <text evidence="17">In the 4th section; belongs to the type-I 3-dehydroquinase family.</text>
</comment>
<comment type="similarity">
    <text evidence="2">Belongs to the EPSP synthase family.</text>
</comment>
<dbReference type="Gene3D" id="3.40.50.300">
    <property type="entry name" value="P-loop containing nucleotide triphosphate hydrolases"/>
    <property type="match status" value="1"/>
</dbReference>
<dbReference type="InterPro" id="IPR008289">
    <property type="entry name" value="Pentafunct_AroM"/>
</dbReference>
<dbReference type="KEGG" id="tet:TTHERM_00590510"/>
<dbReference type="GO" id="GO:0003866">
    <property type="term" value="F:3-phosphoshikimate 1-carboxyvinyltransferase activity"/>
    <property type="evidence" value="ECO:0007669"/>
    <property type="project" value="UniProtKB-EC"/>
</dbReference>
<dbReference type="Gene3D" id="3.40.50.720">
    <property type="entry name" value="NAD(P)-binding Rossmann-like Domain"/>
    <property type="match status" value="1"/>
</dbReference>
<comment type="catalytic activity">
    <reaction evidence="17">
        <text>shikimate + ATP = 3-phosphoshikimate + ADP + H(+)</text>
        <dbReference type="Rhea" id="RHEA:13121"/>
        <dbReference type="ChEBI" id="CHEBI:15378"/>
        <dbReference type="ChEBI" id="CHEBI:30616"/>
        <dbReference type="ChEBI" id="CHEBI:36208"/>
        <dbReference type="ChEBI" id="CHEBI:145989"/>
        <dbReference type="ChEBI" id="CHEBI:456216"/>
        <dbReference type="EC" id="2.7.1.71"/>
    </reaction>
</comment>
<evidence type="ECO:0000313" key="24">
    <source>
        <dbReference type="Proteomes" id="UP000009168"/>
    </source>
</evidence>
<dbReference type="Pfam" id="PF08501">
    <property type="entry name" value="Shikimate_dh_N"/>
    <property type="match status" value="1"/>
</dbReference>
<keyword evidence="10" id="KW-0067">ATP-binding</keyword>
<dbReference type="eggNOG" id="KOG0692">
    <property type="taxonomic scope" value="Eukaryota"/>
</dbReference>
<keyword evidence="13 17" id="KW-0057">Aromatic amino acid biosynthesis</keyword>
<dbReference type="SUPFAM" id="SSF55205">
    <property type="entry name" value="EPT/RTPC-like"/>
    <property type="match status" value="1"/>
</dbReference>
<dbReference type="FunFam" id="3.40.50.1970:FF:000007">
    <property type="entry name" value="Pentafunctional AROM polypeptide"/>
    <property type="match status" value="1"/>
</dbReference>
<dbReference type="OrthoDB" id="197068at2759"/>
<comment type="subunit">
    <text evidence="17">Homodimer.</text>
</comment>
<dbReference type="InterPro" id="IPR013708">
    <property type="entry name" value="Shikimate_DH-bd_N"/>
</dbReference>
<dbReference type="Pfam" id="PF01761">
    <property type="entry name" value="DHQ_synthase"/>
    <property type="match status" value="1"/>
</dbReference>
<dbReference type="InterPro" id="IPR036291">
    <property type="entry name" value="NAD(P)-bd_dom_sf"/>
</dbReference>
<keyword evidence="18" id="KW-0812">Transmembrane</keyword>
<feature type="domain" description="3-dehydroquinate synthase N-terminal" evidence="20">
    <location>
        <begin position="72"/>
        <end position="184"/>
    </location>
</feature>
<dbReference type="SUPFAM" id="SSF51569">
    <property type="entry name" value="Aldolase"/>
    <property type="match status" value="1"/>
</dbReference>
<dbReference type="InterPro" id="IPR006264">
    <property type="entry name" value="EPSP_synthase"/>
</dbReference>
<dbReference type="Gene3D" id="3.20.20.70">
    <property type="entry name" value="Aldolase class I"/>
    <property type="match status" value="1"/>
</dbReference>
<feature type="domain" description="3-dehydroquinate synthase C-terminal" evidence="22">
    <location>
        <begin position="186"/>
        <end position="329"/>
    </location>
</feature>
<evidence type="ECO:0000256" key="15">
    <source>
        <dbReference type="ARBA" id="ARBA00023268"/>
    </source>
</evidence>
<evidence type="ECO:0000256" key="14">
    <source>
        <dbReference type="ARBA" id="ARBA00023239"/>
    </source>
</evidence>
<comment type="function">
    <text evidence="17">The AROM polypeptide catalyzes 5 consecutive enzymatic reactions in prechorismate polyaromatic amino acid biosynthesis.</text>
</comment>
<dbReference type="Gene3D" id="3.40.50.1970">
    <property type="match status" value="1"/>
</dbReference>
<dbReference type="PANTHER" id="PTHR21090:SF5">
    <property type="entry name" value="PENTAFUNCTIONAL AROM POLYPEPTIDE"/>
    <property type="match status" value="1"/>
</dbReference>
<keyword evidence="14 17" id="KW-0456">Lyase</keyword>
<dbReference type="InterPro" id="IPR023193">
    <property type="entry name" value="EPSP_synthase_CS"/>
</dbReference>
<evidence type="ECO:0000259" key="19">
    <source>
        <dbReference type="Pfam" id="PF00275"/>
    </source>
</evidence>
<dbReference type="PROSITE" id="PS00885">
    <property type="entry name" value="EPSP_SYNTHASE_2"/>
    <property type="match status" value="1"/>
</dbReference>
<dbReference type="NCBIfam" id="TIGR01356">
    <property type="entry name" value="aroA"/>
    <property type="match status" value="1"/>
</dbReference>
<feature type="transmembrane region" description="Helical" evidence="18">
    <location>
        <begin position="1418"/>
        <end position="1445"/>
    </location>
</feature>
<dbReference type="GO" id="GO:0005737">
    <property type="term" value="C:cytoplasm"/>
    <property type="evidence" value="ECO:0007669"/>
    <property type="project" value="UniProtKB-SubCell"/>
</dbReference>
<evidence type="ECO:0000256" key="4">
    <source>
        <dbReference type="ARBA" id="ARBA00022605"/>
    </source>
</evidence>
<dbReference type="SUPFAM" id="SSF53223">
    <property type="entry name" value="Aminoacid dehydrogenase-like, N-terminal domain"/>
    <property type="match status" value="1"/>
</dbReference>
<evidence type="ECO:0000256" key="16">
    <source>
        <dbReference type="ARBA" id="ARBA00044633"/>
    </source>
</evidence>
<keyword evidence="18" id="KW-1133">Transmembrane helix</keyword>
<evidence type="ECO:0000256" key="3">
    <source>
        <dbReference type="ARBA" id="ARBA00022490"/>
    </source>
</evidence>
<keyword evidence="15" id="KW-0511">Multifunctional enzyme</keyword>
<dbReference type="PANTHER" id="PTHR21090">
    <property type="entry name" value="AROM/DEHYDROQUINATE SYNTHASE"/>
    <property type="match status" value="1"/>
</dbReference>
<dbReference type="InParanoid" id="I7MKQ2"/>
<keyword evidence="3 17" id="KW-0963">Cytoplasm</keyword>
<dbReference type="HAMAP" id="MF_00109">
    <property type="entry name" value="Shikimate_kinase"/>
    <property type="match status" value="1"/>
</dbReference>
<dbReference type="InterPro" id="IPR030960">
    <property type="entry name" value="DHQS/DOIS_N"/>
</dbReference>
<organism evidence="23 24">
    <name type="scientific">Tetrahymena thermophila (strain SB210)</name>
    <dbReference type="NCBI Taxonomy" id="312017"/>
    <lineage>
        <taxon>Eukaryota</taxon>
        <taxon>Sar</taxon>
        <taxon>Alveolata</taxon>
        <taxon>Ciliophora</taxon>
        <taxon>Intramacronucleata</taxon>
        <taxon>Oligohymenophorea</taxon>
        <taxon>Hymenostomatida</taxon>
        <taxon>Tetrahymenina</taxon>
        <taxon>Tetrahymenidae</taxon>
        <taxon>Tetrahymena</taxon>
    </lineage>
</organism>
<comment type="subcellular location">
    <subcellularLocation>
        <location evidence="17">Cytoplasm</location>
    </subcellularLocation>
</comment>
<dbReference type="EC" id="1.1.1.25" evidence="17"/>
<dbReference type="Pfam" id="PF01487">
    <property type="entry name" value="DHquinase_I"/>
    <property type="match status" value="1"/>
</dbReference>
<dbReference type="Pfam" id="PF01202">
    <property type="entry name" value="SKI"/>
    <property type="match status" value="1"/>
</dbReference>
<evidence type="ECO:0000256" key="1">
    <source>
        <dbReference type="ARBA" id="ARBA00004811"/>
    </source>
</evidence>
<sequence length="1577" mass="181720">MKQEALQVESISNGDYHLVFPKELNMIPTLIRQKFSKLSKLMLVMDSNINRIYGSNMISFFQKSQDVEVYTFVIQQGETQKNMENISSLMDSLFKHKFNRTDVLVGFGGGLITDFAGFAASIYKRGMKYVSIPTTVLAMSDAAIGSKTGVNNQYGKNMVGSFYDPELIIVCEKFLESLDDRNMSNGIAEIIKIAAMIDLDLFVLLELNDVKSLRDNPSILRQIIRRSMELKISIVSQDKFESDKRMILNYGHTIGHGIETASKEALLHGECVSIGIILENEIALHRYQTSFKFTKRVEKLLLQYNLPVEVPKFIKNEDVLFYMGNDKKNSNSHTFQIVFVEDVGKVIYKTAAVSGQEVLNVLSPSVKIGASDFSKISDNIVIQLAGSKSITNRVLILSALLDKEIQLQNVLFAEDTEVMMKSLQTLGACSIQQLDANTVKVKGNGGAFNFQDEKEIYVNNSGTSARFICSMLLLLKPNQSVVIRCCERMKERPIKDLIEALSDFLNFEYLEKEFYLPFRVTKKYEFKGGDIHINSKISSQYVTGILMAAPYALEPVRVILSQTEQITSEPFIQMTFDMMKQFGSNIYREKQNIFNISNTKYLYPKESYYIEPDAATASYDMAWAVLNQKKIIIKGFQIHSLQGDLKFTEKLVGLGYCVEYNDVGVIIRGDLPQKECTQTTFDFNDCTDTFITFGIILAALENNNNQSYKIVNIANQRVKECDRIHALSLNLKKFGIKTIEYDDGIEIFPNKKQLLEQCDSKQSIIIECFNDHRLGMAFSQLGNFIKNKNGQNSLDIILDEGDCVKKTFPSFYNHLQYSYSARCEKVHFSKSKHLKQEVEEINTVFVIGMRCCGKSILSKKVSNLLHMNNLSLDDELFNQFYSQKYKNLSEAINAEGWDTFRNNELQLLKQVIKENNLQKKYKNTIIACGGGIITIPEARELLRKQKYVIWLRRDFADIQKDFDKRQNTPDYQNTLKGDYEQRRPYYEQVSNFIFNFPGYTFFSKSIGEKEYWKRVEKSFKGYIKSIFNKQVRKGGQDEYLYAEESHFLCLQFEDLQRLTFADLVYIQKNFHALEVRADQFFENNFDNLSFNNNYALLEHFTLVLSRLALICNKLILIFTMRTQEEGGLLQKTKNNYYQIINYIQRQNIFNYIDIEVDMIKRENSINMKLIQQQNALILSKHFINHQDQQENIQTTIQQMKENMREQDILKLVLCSFTNYEELETIRRQLTSINPKSIIIQLGKSGKLSRVQNKYLTPVYDAKFGPPTGQGQLQKSEILQLIQELNLSSHEKKFYLFGTDIMNSPSPFIHNTCFQSLSLTTYQYELAQISSIEDFQQYINRQDFQGASITMPFKLEVSKYVDHVIGDAQLIGIDSPVINTIVKLNSKIYGFNTDWYGILKPLKKQLSLNEHYMQSKQKFALVIGAGATTLTMVYCLNMLGFQTLIYNRTYQKIEKFIGRNGVIKGFSSIDDLVLYLKQNLHVQLSVIASTVPGKAEIDFRDIMFKYKPTIFEASYIPKETSLVQYAKNSGCYTFVYGLDMLLYQAYLQNLIFTGKKVFRKQIQDSTQNYYKKLHCTQD</sequence>
<protein>
    <recommendedName>
        <fullName evidence="17">Pentafunctional AROM polypeptide</fullName>
    </recommendedName>
    <domain>
        <recommendedName>
            <fullName evidence="17">3-dehydroquinate synthase</fullName>
            <shortName evidence="17">DHQS</shortName>
            <ecNumber evidence="17">4.2.3.4</ecNumber>
        </recommendedName>
    </domain>
    <domain>
        <recommendedName>
            <fullName evidence="17">3-phosphoshikimate 1-carboxyvinyltransferase</fullName>
            <ecNumber evidence="17">2.5.1.19</ecNumber>
        </recommendedName>
    </domain>
    <domain>
        <recommendedName>
            <fullName evidence="17">Shikimate kinase</fullName>
            <shortName evidence="17">SK</shortName>
            <ecNumber evidence="17">2.7.1.71</ecNumber>
        </recommendedName>
    </domain>
    <domain>
        <recommendedName>
            <fullName evidence="17">3-dehydroquinate dehydratase</fullName>
            <shortName evidence="17">3-dehydroquinase</shortName>
            <ecNumber evidence="17">4.2.1.10</ecNumber>
        </recommendedName>
    </domain>
    <domain>
        <recommendedName>
            <fullName evidence="17">Shikimate dehydrogenase</fullName>
            <ecNumber evidence="17">1.1.1.25</ecNumber>
        </recommendedName>
    </domain>
</protein>
<dbReference type="InterPro" id="IPR046346">
    <property type="entry name" value="Aminoacid_DH-like_N_sf"/>
</dbReference>
<dbReference type="EC" id="4.2.3.4" evidence="17"/>
<dbReference type="GO" id="GO:0046872">
    <property type="term" value="F:metal ion binding"/>
    <property type="evidence" value="ECO:0007669"/>
    <property type="project" value="UniProtKB-KW"/>
</dbReference>
<evidence type="ECO:0000256" key="7">
    <source>
        <dbReference type="ARBA" id="ARBA00022741"/>
    </source>
</evidence>
<dbReference type="GO" id="GO:0004764">
    <property type="term" value="F:shikimate 3-dehydrogenase (NADP+) activity"/>
    <property type="evidence" value="ECO:0007669"/>
    <property type="project" value="UniProtKB-EC"/>
</dbReference>
<dbReference type="Gene3D" id="3.40.50.10860">
    <property type="entry name" value="Leucine Dehydrogenase, chain A, domain 1"/>
    <property type="match status" value="1"/>
</dbReference>
<evidence type="ECO:0000256" key="6">
    <source>
        <dbReference type="ARBA" id="ARBA00022723"/>
    </source>
</evidence>
<evidence type="ECO:0000256" key="18">
    <source>
        <dbReference type="SAM" id="Phobius"/>
    </source>
</evidence>
<comment type="similarity">
    <text evidence="17">In the 3rd section; belongs to the shikimate kinase family.</text>
</comment>
<dbReference type="Pfam" id="PF24621">
    <property type="entry name" value="DHQS_C"/>
    <property type="match status" value="1"/>
</dbReference>
<dbReference type="UniPathway" id="UPA00053">
    <property type="reaction ID" value="UER00085"/>
</dbReference>
<dbReference type="Proteomes" id="UP000009168">
    <property type="component" value="Unassembled WGS sequence"/>
</dbReference>
<keyword evidence="5 17" id="KW-0808">Transferase</keyword>
<keyword evidence="11" id="KW-0521">NADP</keyword>
<reference evidence="24" key="1">
    <citation type="journal article" date="2006" name="PLoS Biol.">
        <title>Macronuclear genome sequence of the ciliate Tetrahymena thermophila, a model eukaryote.</title>
        <authorList>
            <person name="Eisen J.A."/>
            <person name="Coyne R.S."/>
            <person name="Wu M."/>
            <person name="Wu D."/>
            <person name="Thiagarajan M."/>
            <person name="Wortman J.R."/>
            <person name="Badger J.H."/>
            <person name="Ren Q."/>
            <person name="Amedeo P."/>
            <person name="Jones K.M."/>
            <person name="Tallon L.J."/>
            <person name="Delcher A.L."/>
            <person name="Salzberg S.L."/>
            <person name="Silva J.C."/>
            <person name="Haas B.J."/>
            <person name="Majoros W.H."/>
            <person name="Farzad M."/>
            <person name="Carlton J.M."/>
            <person name="Smith R.K. Jr."/>
            <person name="Garg J."/>
            <person name="Pearlman R.E."/>
            <person name="Karrer K.M."/>
            <person name="Sun L."/>
            <person name="Manning G."/>
            <person name="Elde N.C."/>
            <person name="Turkewitz A.P."/>
            <person name="Asai D.J."/>
            <person name="Wilkes D.E."/>
            <person name="Wang Y."/>
            <person name="Cai H."/>
            <person name="Collins K."/>
            <person name="Stewart B.A."/>
            <person name="Lee S.R."/>
            <person name="Wilamowska K."/>
            <person name="Weinberg Z."/>
            <person name="Ruzzo W.L."/>
            <person name="Wloga D."/>
            <person name="Gaertig J."/>
            <person name="Frankel J."/>
            <person name="Tsao C.-C."/>
            <person name="Gorovsky M.A."/>
            <person name="Keeling P.J."/>
            <person name="Waller R.F."/>
            <person name="Patron N.J."/>
            <person name="Cherry J.M."/>
            <person name="Stover N.A."/>
            <person name="Krieger C.J."/>
            <person name="del Toro C."/>
            <person name="Ryder H.F."/>
            <person name="Williamson S.C."/>
            <person name="Barbeau R.A."/>
            <person name="Hamilton E.P."/>
            <person name="Orias E."/>
        </authorList>
    </citation>
    <scope>NUCLEOTIDE SEQUENCE [LARGE SCALE GENOMIC DNA]</scope>
    <source>
        <strain evidence="24">SB210</strain>
    </source>
</reference>
<evidence type="ECO:0000259" key="20">
    <source>
        <dbReference type="Pfam" id="PF01761"/>
    </source>
</evidence>
<comment type="catalytic activity">
    <reaction evidence="17">
        <text>3-dehydroquinate = 3-dehydroshikimate + H2O</text>
        <dbReference type="Rhea" id="RHEA:21096"/>
        <dbReference type="ChEBI" id="CHEBI:15377"/>
        <dbReference type="ChEBI" id="CHEBI:16630"/>
        <dbReference type="ChEBI" id="CHEBI:32364"/>
        <dbReference type="EC" id="4.2.1.10"/>
    </reaction>
</comment>
<comment type="pathway">
    <text evidence="17">Metabolic intermediate biosynthesis; chorismate biosynthesis; chorismate from D-erythrose 4-phosphate and phosphoenolpyruvate: step 3/7.</text>
</comment>
<comment type="similarity">
    <text evidence="17">In the C-terminal section; belongs to the shikimate dehydrogenase family.</text>
</comment>
<name>I7MKQ2_TETTS</name>
<evidence type="ECO:0000313" key="23">
    <source>
        <dbReference type="EMBL" id="EAR99714.2"/>
    </source>
</evidence>
<dbReference type="STRING" id="312017.I7MKQ2"/>
<dbReference type="InterPro" id="IPR001381">
    <property type="entry name" value="DHquinase_I"/>
</dbReference>
<dbReference type="CDD" id="cd08195">
    <property type="entry name" value="DHQS"/>
    <property type="match status" value="1"/>
</dbReference>
<evidence type="ECO:0000256" key="13">
    <source>
        <dbReference type="ARBA" id="ARBA00023141"/>
    </source>
</evidence>
<dbReference type="NCBIfam" id="TIGR01357">
    <property type="entry name" value="aroB"/>
    <property type="match status" value="1"/>
</dbReference>
<evidence type="ECO:0000256" key="5">
    <source>
        <dbReference type="ARBA" id="ARBA00022679"/>
    </source>
</evidence>
<dbReference type="EC" id="4.2.1.10" evidence="17"/>
<keyword evidence="7" id="KW-0547">Nucleotide-binding</keyword>
<dbReference type="InterPro" id="IPR016037">
    <property type="entry name" value="DHQ_synth_AroB"/>
</dbReference>
<dbReference type="InterPro" id="IPR013792">
    <property type="entry name" value="RNA3'P_cycl/enolpyr_Trfase_a/b"/>
</dbReference>
<evidence type="ECO:0000256" key="2">
    <source>
        <dbReference type="ARBA" id="ARBA00009948"/>
    </source>
</evidence>
<comment type="similarity">
    <text evidence="17">In the N-terminal section; belongs to the dehydroquinate synthase family.</text>
</comment>
<comment type="pathway">
    <text evidence="17">Metabolic intermediate biosynthesis; chorismate biosynthesis; chorismate from D-erythrose 4-phosphate and phosphoenolpyruvate: step 5/7.</text>
</comment>
<dbReference type="GO" id="GO:0004765">
    <property type="term" value="F:shikimate kinase activity"/>
    <property type="evidence" value="ECO:0007669"/>
    <property type="project" value="UniProtKB-EC"/>
</dbReference>
<dbReference type="Pfam" id="PF00275">
    <property type="entry name" value="EPSP_synthase"/>
    <property type="match status" value="1"/>
</dbReference>
<dbReference type="InterPro" id="IPR013785">
    <property type="entry name" value="Aldolase_TIM"/>
</dbReference>
<comment type="pathway">
    <text evidence="1 17">Metabolic intermediate biosynthesis; chorismate biosynthesis; chorismate from D-erythrose 4-phosphate and phosphoenolpyruvate: step 6/7.</text>
</comment>
<dbReference type="InterPro" id="IPR027417">
    <property type="entry name" value="P-loop_NTPase"/>
</dbReference>
<dbReference type="InterPro" id="IPR001986">
    <property type="entry name" value="Enolpyruvate_Tfrase_dom"/>
</dbReference>
<dbReference type="InterPro" id="IPR036968">
    <property type="entry name" value="Enolpyruvate_Tfrase_sf"/>
</dbReference>
<dbReference type="HAMAP" id="MF_03143">
    <property type="entry name" value="Pentafunct_AroM"/>
    <property type="match status" value="1"/>
</dbReference>
<keyword evidence="8 17" id="KW-0418">Kinase</keyword>